<feature type="transmembrane region" description="Helical" evidence="2">
    <location>
        <begin position="256"/>
        <end position="277"/>
    </location>
</feature>
<keyword evidence="2" id="KW-1001">Plastid inner membrane</keyword>
<dbReference type="InterPro" id="IPR008896">
    <property type="entry name" value="TIC214"/>
</dbReference>
<sequence length="1860" mass="223274">MIYQSFRLGNLLFSLIKRIYSVVLVGLYYGFMTTFSIVPSSVFLFVGFMHPVEGTDKVSATTGFLTGQFIMLISIFSAPLYLALSRPHTITVLTLSYLLFHFFWKNHKNFCDFGYKTSTINLMRNLSIQCIFLNNNIFQILNLFLLPSSMLSRVVNIVLFRCHNKILFVTSSFIGWLIGIILFMKWIRFGYVCIRQKNSNGLNRRIRSVKNILSGTSINNLYISIFLNTFSDNITKFVGSNTYYHSRLVKNLVSELINYMSRILSILLFITCVYYLVRIPSTILTHQKRKKTSEIQEEREKSKEEKEVVEIEKTSGIKDSQEDISTKNTFRSLVLEETVDQEKILDENTKLTFETKNKKEDKKFLWLRFETLVTLLFDYQQRNRPLRYIKNDQFENDVRNEMSQYFFYTCPSDGKLKISFTYLSSLFTFLEMIQKKISLYTIDSKKQNHWRYTNEQKKNKLSNDFLKRMDALDNQYGIKKILEKRTRLCNNDKEYLKKIYDPFVNGPLRGITKKISSVPSIKEPFIENSIDRVWINKIHGIFITYSRKLQQNKKRYEAFDKNLLLIMQKLQFLTFISQFDKKTEQFTLHFWKGIFLFPKQEKMDSEYRDKKNFIFFFKRVIELKNIKSIIIQKSIGVKTICQKVPKWSYNLIDELEQQLGEEYEEIAEDHHEIRSRKAKRIVIFTDNDQKNNSSTTTTNMNNETYDPDHQVDEIALIRYSPQSDFRREIIKGTMRTQRRKTVILELFQVNTHSPLFFDRISKIFFNCEMLLKQIKFIFINKMSTISQLKNSTNNIIEERKQMDKKEKKVEEKVRIEKIAEAWETILFYQRIRGCMLIIQSIIRKYLFLPSLIIAKNFSRMLLFQSPEWSEDFKEWNREMHIKCTYNGVQLSEKEFPKNWLTDGIQIKILFPFCLKPWRSRLRSYHMDAMKKKTKKDVFCFLTVWGMEADLPFGSPRKQPSFFEPVFKTITKKIIKLIKKNFFLVIRFLIEKIDVDLRVSKKRKKWFMKNIFKRIKKNLSKKKNLLGNEDVSEIEDTKRNWMIHDSYIPRFIDYRKDSMAENKMRDPIDRNKKIKNKMITKKENQKELKKKKMDIKKKTRLRMKSYHFIINEMENSSIYIYILFIKNLKKNICTVNAQLFVESIIKMIENILFSESNQEKLNNQNQTTIDLMISTLKESISLTNCKKNPHLFCNLSLSQTYLFYQFSKIQVHKLDKFRDLFQYNGTSLFLKSEIKNLFGMLGIHSDSKLRIKVLKSETKPWKMWLVSTHSQYSFSLIRWSQRSTKWRRNRVMNQYIVFFYRCYFLYDVKVQLIHHYKKKTDSEEVSLSNKKDNVIKNYFDHNSKILKYEYNATNLIKGSPLHVRLQKKKERKNDNYKKHKQKLIDRLGPFYNYLGEDKIRLFRYIDKNLSIHINCPIKQHFFFKKLYIETLIDSDTGTNCHHLYNRTETNHPGIERIDKKNAILSLTIYQKEPSNSKIFLNWMGLNKEILINCLRSNTLSFLPDIFLDYQYKMKPWVIRIQRLCLHFNENISEKKNINTTNSKISFSLKEKDILELENTNQQKAWTGRGKRSDVQNQDSILSNQLHFEEVDTKSNRQKHRKKKYNHTETELDLFRKRYFFFQMRWDEPLNPKMIKNIKVYCLLLRLKNPKNMVLSSIQRGEISLDRMLNKDISLKELIKTGILIIEPVRQSLKKDRKFIMVYQTVTISLVRKSEPQTNPKYQEKKYIDLITFQSIEKNIPMLGKKDEKNDIDSLFFPENILSARRCREFRVRMCFYSNKNRYHNNIINLTFNRKNNIKNFFGRFMDENEHLDRKHKKNKVKKVNLFFWANYRFEDLTCMNRYWYYTNNGSHFSMLRICNNN</sequence>
<name>A0AA96RQ58_9MAGN</name>
<comment type="function">
    <text evidence="2">Involved in protein precursor import into chloroplasts. May be part of an intermediate translocation complex acting as a protein-conducting channel at the inner envelope.</text>
</comment>
<feature type="transmembrane region" description="Helical" evidence="2">
    <location>
        <begin position="20"/>
        <end position="46"/>
    </location>
</feature>
<dbReference type="Pfam" id="PF05758">
    <property type="entry name" value="Ycf1"/>
    <property type="match status" value="2"/>
</dbReference>
<keyword evidence="2" id="KW-0813">Transport</keyword>
<accession>A0AA96RQ58</accession>
<comment type="similarity">
    <text evidence="2">Belongs to the TIC214 family.</text>
</comment>
<keyword evidence="2 3" id="KW-0150">Chloroplast</keyword>
<evidence type="ECO:0000256" key="1">
    <source>
        <dbReference type="ARBA" id="ARBA00004141"/>
    </source>
</evidence>
<dbReference type="PANTHER" id="PTHR33163">
    <property type="entry name" value="PROTEIN TIC 214-RELATED"/>
    <property type="match status" value="1"/>
</dbReference>
<dbReference type="GO" id="GO:0009706">
    <property type="term" value="C:chloroplast inner membrane"/>
    <property type="evidence" value="ECO:0007669"/>
    <property type="project" value="UniProtKB-SubCell"/>
</dbReference>
<proteinExistence type="inferred from homology"/>
<geneLocation type="chloroplast" evidence="3"/>
<keyword evidence="2" id="KW-0653">Protein transport</keyword>
<evidence type="ECO:0000313" key="3">
    <source>
        <dbReference type="EMBL" id="WNR57310.1"/>
    </source>
</evidence>
<dbReference type="GeneID" id="86112220"/>
<feature type="transmembrane region" description="Helical" evidence="2">
    <location>
        <begin position="166"/>
        <end position="187"/>
    </location>
</feature>
<dbReference type="GO" id="GO:0015031">
    <property type="term" value="P:protein transport"/>
    <property type="evidence" value="ECO:0007669"/>
    <property type="project" value="UniProtKB-KW"/>
</dbReference>
<feature type="transmembrane region" description="Helical" evidence="2">
    <location>
        <begin position="125"/>
        <end position="146"/>
    </location>
</feature>
<dbReference type="EMBL" id="OK377274">
    <property type="protein sequence ID" value="WNR57310.1"/>
    <property type="molecule type" value="Genomic_DNA"/>
</dbReference>
<keyword evidence="2" id="KW-0812">Transmembrane</keyword>
<feature type="transmembrane region" description="Helical" evidence="2">
    <location>
        <begin position="58"/>
        <end position="82"/>
    </location>
</feature>
<comment type="subcellular location">
    <subcellularLocation>
        <location evidence="1">Membrane</location>
        <topology evidence="1">Multi-pass membrane protein</topology>
    </subcellularLocation>
    <subcellularLocation>
        <location evidence="2">Plastid</location>
        <location evidence="2">Chloroplast inner membrane</location>
    </subcellularLocation>
</comment>
<keyword evidence="2" id="KW-1133">Transmembrane helix</keyword>
<reference evidence="3" key="1">
    <citation type="submission" date="2021-10" db="EMBL/GenBank/DDBJ databases">
        <authorList>
            <person name="Rigault P."/>
            <person name="Bedon F."/>
        </authorList>
    </citation>
    <scope>NUCLEOTIDE SEQUENCE</scope>
</reference>
<gene>
    <name evidence="3" type="primary">ycf1</name>
    <name evidence="2" type="synonym">TIC214</name>
</gene>
<dbReference type="RefSeq" id="YP_010974733.1">
    <property type="nucleotide sequence ID" value="NC_084055.1"/>
</dbReference>
<keyword evidence="2 3" id="KW-0934">Plastid</keyword>
<dbReference type="PANTHER" id="PTHR33163:SF40">
    <property type="entry name" value="PROTEIN TIC 214"/>
    <property type="match status" value="1"/>
</dbReference>
<evidence type="ECO:0000256" key="2">
    <source>
        <dbReference type="RuleBase" id="RU364085"/>
    </source>
</evidence>
<keyword evidence="2" id="KW-0472">Membrane</keyword>
<protein>
    <recommendedName>
        <fullName evidence="2">Protein TIC 214</fullName>
    </recommendedName>
    <alternativeName>
        <fullName evidence="2">Translocon at the inner envelope membrane of chloroplasts 214</fullName>
    </alternativeName>
</protein>
<organism evidence="3">
    <name type="scientific">Korthalsella rubra</name>
    <dbReference type="NCBI Taxonomy" id="74344"/>
    <lineage>
        <taxon>Eukaryota</taxon>
        <taxon>Viridiplantae</taxon>
        <taxon>Streptophyta</taxon>
        <taxon>Embryophyta</taxon>
        <taxon>Tracheophyta</taxon>
        <taxon>Spermatophyta</taxon>
        <taxon>Magnoliopsida</taxon>
        <taxon>eudicotyledons</taxon>
        <taxon>Gunneridae</taxon>
        <taxon>Pentapetalae</taxon>
        <taxon>Santalales</taxon>
        <taxon>Viscaceae</taxon>
        <taxon>Korthalsella</taxon>
    </lineage>
</organism>
<comment type="subunit">
    <text evidence="2">Part of the Tic complex.</text>
</comment>